<evidence type="ECO:0000256" key="1">
    <source>
        <dbReference type="SAM" id="Phobius"/>
    </source>
</evidence>
<organism evidence="2 3">
    <name type="scientific">Shinella lacus</name>
    <dbReference type="NCBI Taxonomy" id="2654216"/>
    <lineage>
        <taxon>Bacteria</taxon>
        <taxon>Pseudomonadati</taxon>
        <taxon>Pseudomonadota</taxon>
        <taxon>Alphaproteobacteria</taxon>
        <taxon>Hyphomicrobiales</taxon>
        <taxon>Rhizobiaceae</taxon>
        <taxon>Shinella</taxon>
    </lineage>
</organism>
<keyword evidence="1" id="KW-0472">Membrane</keyword>
<evidence type="ECO:0000313" key="2">
    <source>
        <dbReference type="EMBL" id="MCQ4633630.1"/>
    </source>
</evidence>
<accession>A0ABT1REK9</accession>
<dbReference type="Proteomes" id="UP000996601">
    <property type="component" value="Unassembled WGS sequence"/>
</dbReference>
<proteinExistence type="predicted"/>
<dbReference type="RefSeq" id="WP_256120247.1">
    <property type="nucleotide sequence ID" value="NZ_WHSB02000014.1"/>
</dbReference>
<feature type="transmembrane region" description="Helical" evidence="1">
    <location>
        <begin position="35"/>
        <end position="52"/>
    </location>
</feature>
<sequence length="53" mass="5545">MVVSGALSWVAVLGRFFHAGRRRETPLSAEKAGRLIALGGVAFPVVVLLALLA</sequence>
<gene>
    <name evidence="2" type="ORF">GB927_026565</name>
</gene>
<keyword evidence="1" id="KW-1133">Transmembrane helix</keyword>
<keyword evidence="3" id="KW-1185">Reference proteome</keyword>
<name>A0ABT1REK9_9HYPH</name>
<comment type="caution">
    <text evidence="2">The sequence shown here is derived from an EMBL/GenBank/DDBJ whole genome shotgun (WGS) entry which is preliminary data.</text>
</comment>
<reference evidence="2" key="1">
    <citation type="submission" date="2021-07" db="EMBL/GenBank/DDBJ databases">
        <title>Shinella sp. nov., a novel member of the genus Shinella from water.</title>
        <authorList>
            <person name="Deng Y."/>
        </authorList>
    </citation>
    <scope>NUCLEOTIDE SEQUENCE</scope>
    <source>
        <strain evidence="2">CPCC 100929</strain>
    </source>
</reference>
<protein>
    <submittedName>
        <fullName evidence="2">Uncharacterized protein</fullName>
    </submittedName>
</protein>
<keyword evidence="1" id="KW-0812">Transmembrane</keyword>
<dbReference type="EMBL" id="WHSB02000014">
    <property type="protein sequence ID" value="MCQ4633630.1"/>
    <property type="molecule type" value="Genomic_DNA"/>
</dbReference>
<evidence type="ECO:0000313" key="3">
    <source>
        <dbReference type="Proteomes" id="UP000996601"/>
    </source>
</evidence>